<feature type="compositionally biased region" description="Low complexity" evidence="1">
    <location>
        <begin position="84"/>
        <end position="93"/>
    </location>
</feature>
<feature type="region of interest" description="Disordered" evidence="1">
    <location>
        <begin position="1"/>
        <end position="28"/>
    </location>
</feature>
<dbReference type="Proteomes" id="UP001219525">
    <property type="component" value="Unassembled WGS sequence"/>
</dbReference>
<accession>A0AAD6VI61</accession>
<protein>
    <submittedName>
        <fullName evidence="2">Uncharacterized protein</fullName>
    </submittedName>
</protein>
<name>A0AAD6VI61_9AGAR</name>
<feature type="region of interest" description="Disordered" evidence="1">
    <location>
        <begin position="55"/>
        <end position="93"/>
    </location>
</feature>
<evidence type="ECO:0000256" key="1">
    <source>
        <dbReference type="SAM" id="MobiDB-lite"/>
    </source>
</evidence>
<evidence type="ECO:0000313" key="3">
    <source>
        <dbReference type="Proteomes" id="UP001219525"/>
    </source>
</evidence>
<keyword evidence="3" id="KW-1185">Reference proteome</keyword>
<dbReference type="AlphaFoldDB" id="A0AAD6VI61"/>
<gene>
    <name evidence="2" type="ORF">GGX14DRAFT_393108</name>
</gene>
<proteinExistence type="predicted"/>
<dbReference type="EMBL" id="JARJCW010000021">
    <property type="protein sequence ID" value="KAJ7213624.1"/>
    <property type="molecule type" value="Genomic_DNA"/>
</dbReference>
<reference evidence="2" key="1">
    <citation type="submission" date="2023-03" db="EMBL/GenBank/DDBJ databases">
        <title>Massive genome expansion in bonnet fungi (Mycena s.s.) driven by repeated elements and novel gene families across ecological guilds.</title>
        <authorList>
            <consortium name="Lawrence Berkeley National Laboratory"/>
            <person name="Harder C.B."/>
            <person name="Miyauchi S."/>
            <person name="Viragh M."/>
            <person name="Kuo A."/>
            <person name="Thoen E."/>
            <person name="Andreopoulos B."/>
            <person name="Lu D."/>
            <person name="Skrede I."/>
            <person name="Drula E."/>
            <person name="Henrissat B."/>
            <person name="Morin E."/>
            <person name="Kohler A."/>
            <person name="Barry K."/>
            <person name="LaButti K."/>
            <person name="Morin E."/>
            <person name="Salamov A."/>
            <person name="Lipzen A."/>
            <person name="Mereny Z."/>
            <person name="Hegedus B."/>
            <person name="Baldrian P."/>
            <person name="Stursova M."/>
            <person name="Weitz H."/>
            <person name="Taylor A."/>
            <person name="Grigoriev I.V."/>
            <person name="Nagy L.G."/>
            <person name="Martin F."/>
            <person name="Kauserud H."/>
        </authorList>
    </citation>
    <scope>NUCLEOTIDE SEQUENCE</scope>
    <source>
        <strain evidence="2">9144</strain>
    </source>
</reference>
<sequence>MPAVQQGIPGSRTPSKSPDNFSIPPGQAEAMGISTVPVSGSANIIYAMARVHEPEHGSTCSQSPLHGSYMGLNPAEAGGLQSPSTAAADSSVKSVSSATMGTAAADAPERSSLSTVGPHSVVEAKVHSLHAIADSTEIVDTLASGHATALAAARPATVKDSTGKLSCALLLASECSSVATIDETLDELGGHLRNLCGRAEYSACGCCSKLLNTNDLLKCPLVKSFIAKAVQLPAPHVLRDIVVELGGLNTKGTKHAIDHLENAINQHNFAQKEGACTLHEGPGTCKNSLTTTSSSPVASPCSTFFIPVFPSISDHLDFMLVSMILRSTQMSYLAWMIHEDAAPCLAWAREGIGTRSQPWN</sequence>
<comment type="caution">
    <text evidence="2">The sequence shown here is derived from an EMBL/GenBank/DDBJ whole genome shotgun (WGS) entry which is preliminary data.</text>
</comment>
<evidence type="ECO:0000313" key="2">
    <source>
        <dbReference type="EMBL" id="KAJ7213624.1"/>
    </source>
</evidence>
<organism evidence="2 3">
    <name type="scientific">Mycena pura</name>
    <dbReference type="NCBI Taxonomy" id="153505"/>
    <lineage>
        <taxon>Eukaryota</taxon>
        <taxon>Fungi</taxon>
        <taxon>Dikarya</taxon>
        <taxon>Basidiomycota</taxon>
        <taxon>Agaricomycotina</taxon>
        <taxon>Agaricomycetes</taxon>
        <taxon>Agaricomycetidae</taxon>
        <taxon>Agaricales</taxon>
        <taxon>Marasmiineae</taxon>
        <taxon>Mycenaceae</taxon>
        <taxon>Mycena</taxon>
    </lineage>
</organism>